<organism evidence="3 4">
    <name type="scientific">Candidatus Iainarchaeum sp</name>
    <dbReference type="NCBI Taxonomy" id="3101447"/>
    <lineage>
        <taxon>Archaea</taxon>
        <taxon>Candidatus Iainarchaeota</taxon>
        <taxon>Candidatus Iainarchaeia</taxon>
        <taxon>Candidatus Iainarchaeales</taxon>
        <taxon>Candidatus Iainarchaeaceae</taxon>
        <taxon>Candidatus Iainarchaeum</taxon>
    </lineage>
</organism>
<proteinExistence type="predicted"/>
<gene>
    <name evidence="3" type="ORF">J4215_01170</name>
</gene>
<evidence type="ECO:0000256" key="1">
    <source>
        <dbReference type="SAM" id="Coils"/>
    </source>
</evidence>
<name>A0A8T4LCW3_9ARCH</name>
<protein>
    <submittedName>
        <fullName evidence="3">DUF814 domain-containing protein</fullName>
    </submittedName>
</protein>
<accession>A0A8T4LCW3</accession>
<dbReference type="GO" id="GO:0043023">
    <property type="term" value="F:ribosomal large subunit binding"/>
    <property type="evidence" value="ECO:0007669"/>
    <property type="project" value="TreeGrafter"/>
</dbReference>
<dbReference type="GO" id="GO:0000049">
    <property type="term" value="F:tRNA binding"/>
    <property type="evidence" value="ECO:0007669"/>
    <property type="project" value="TreeGrafter"/>
</dbReference>
<reference evidence="3" key="1">
    <citation type="submission" date="2021-03" db="EMBL/GenBank/DDBJ databases">
        <authorList>
            <person name="Jaffe A."/>
        </authorList>
    </citation>
    <scope>NUCLEOTIDE SEQUENCE</scope>
    <source>
        <strain evidence="3">RIFCSPLOWO2_01_FULL_AR10_48_17</strain>
    </source>
</reference>
<comment type="caution">
    <text evidence="3">The sequence shown here is derived from an EMBL/GenBank/DDBJ whole genome shotgun (WGS) entry which is preliminary data.</text>
</comment>
<feature type="coiled-coil region" evidence="1">
    <location>
        <begin position="22"/>
        <end position="49"/>
    </location>
</feature>
<dbReference type="InterPro" id="IPR008532">
    <property type="entry name" value="NFACT_RNA-bd"/>
</dbReference>
<reference evidence="3" key="2">
    <citation type="submission" date="2021-05" db="EMBL/GenBank/DDBJ databases">
        <title>Protein family content uncovers lineage relationships and bacterial pathway maintenance mechanisms in DPANN archaea.</title>
        <authorList>
            <person name="Castelle C.J."/>
            <person name="Meheust R."/>
            <person name="Jaffe A.L."/>
            <person name="Seitz K."/>
            <person name="Gong X."/>
            <person name="Baker B.J."/>
            <person name="Banfield J.F."/>
        </authorList>
    </citation>
    <scope>NUCLEOTIDE SEQUENCE</scope>
    <source>
        <strain evidence="3">RIFCSPLOWO2_01_FULL_AR10_48_17</strain>
    </source>
</reference>
<dbReference type="AlphaFoldDB" id="A0A8T4LCW3"/>
<evidence type="ECO:0000259" key="2">
    <source>
        <dbReference type="Pfam" id="PF05670"/>
    </source>
</evidence>
<dbReference type="Pfam" id="PF05670">
    <property type="entry name" value="NFACT-R_1"/>
    <property type="match status" value="1"/>
</dbReference>
<dbReference type="PANTHER" id="PTHR15239">
    <property type="entry name" value="NUCLEAR EXPORT MEDIATOR FACTOR NEMF"/>
    <property type="match status" value="1"/>
</dbReference>
<dbReference type="PANTHER" id="PTHR15239:SF6">
    <property type="entry name" value="RIBOSOME QUALITY CONTROL COMPLEX SUBUNIT NEMF"/>
    <property type="match status" value="1"/>
</dbReference>
<evidence type="ECO:0000313" key="3">
    <source>
        <dbReference type="EMBL" id="MBS3061175.1"/>
    </source>
</evidence>
<dbReference type="EMBL" id="JAGVWC010000008">
    <property type="protein sequence ID" value="MBS3061175.1"/>
    <property type="molecule type" value="Genomic_DNA"/>
</dbReference>
<dbReference type="GO" id="GO:0072344">
    <property type="term" value="P:rescue of stalled ribosome"/>
    <property type="evidence" value="ECO:0007669"/>
    <property type="project" value="TreeGrafter"/>
</dbReference>
<sequence>MRLELDFSKTVDQNAQVFFERAKKAKKKLAGLKAAKQSVSKQLELAREKKISNTEKKVVEQKRKKEWFEKFHWCFTQSGLLVIGGRDAKSNEQIVKKHMEKDDLFFHADIFGAPHCVLKTDGKKPFEEDKSEAAQFAGVFSKAWESGAGKVDVYSASPDQVTKSAPTGEAIGKGAFMVYGKREWFRNVPLEFSVGLSSFENVFRVESGSLKPISERCRVFCRIVPGENEKSRLAKQLVGFFEKKTGARLSGLLLDEVMAMLPTGKTSIVKEK</sequence>
<feature type="domain" description="NFACT RNA-binding" evidence="2">
    <location>
        <begin position="70"/>
        <end position="180"/>
    </location>
</feature>
<dbReference type="Proteomes" id="UP000675968">
    <property type="component" value="Unassembled WGS sequence"/>
</dbReference>
<dbReference type="GO" id="GO:1990112">
    <property type="term" value="C:RQC complex"/>
    <property type="evidence" value="ECO:0007669"/>
    <property type="project" value="TreeGrafter"/>
</dbReference>
<keyword evidence="1" id="KW-0175">Coiled coil</keyword>
<evidence type="ECO:0000313" key="4">
    <source>
        <dbReference type="Proteomes" id="UP000675968"/>
    </source>
</evidence>
<dbReference type="InterPro" id="IPR051608">
    <property type="entry name" value="RQC_Subunit_NEMF"/>
</dbReference>